<feature type="transmembrane region" description="Helical" evidence="1">
    <location>
        <begin position="763"/>
        <end position="782"/>
    </location>
</feature>
<protein>
    <submittedName>
        <fullName evidence="2">Uncharacterized protein</fullName>
    </submittedName>
</protein>
<keyword evidence="1" id="KW-1133">Transmembrane helix</keyword>
<feature type="transmembrane region" description="Helical" evidence="1">
    <location>
        <begin position="281"/>
        <end position="301"/>
    </location>
</feature>
<dbReference type="AlphaFoldDB" id="A0AAE4T188"/>
<sequence>MDYREMYVYITFFPLKPPENPIVKVTKPGFTMGYGEPISYLSDNYTYFSMPEFLLGDAKRALAKSGFSGSIYVPVSIGKFGGVLLPVNGSVSGPDCIVLGNESIERGSYSYLPIVMLSPIGFYQNLSPQTVRIEKVEHISTVSPSLMPLQALMRESGIRCIASGELYESILRLQNLTPGLDNLLVGGFLMVFPNEINVSALYHALYQEFAPHSYYPKLYIITKDYVRGVLFPEKRAEWKDIWASLLAFLPSIPLIWIVMNREKQEEEKMRKLLRASGGNPAILDVLTFLFVGAAVVVIFLFTETSTGAALLIILAALFAIRYYGGSFKPGTKTTKILLRAVTVMTSFVFAASSIYWFLPGRSTWAEYITGYTAYVLALPLKPLSDYIFELVGGTIFGYLPWISGSVLASLLIMQAFSRSGRIPHRITSRKVSGALAAMIIFTVFTGIALSSPITYTYKSTSAGNLGATILVQFTGSLDLSSPETFAEQEYREIEAYNSLTEAIKIHGGIYGTVWDVGHVSKGSGLVDIVAAWVSAYDSSLLDYLRFARSRSKEAQELYALFYSNSDKAMIYPRVLKEINTSGKWANLRLIPSYAGSEPTTIKIEYVPLNQHVPFGSDIFIPFDVAKAHNITPLPDLMFVYGGKEVLRAIEEVHKKYPGQFVYISAEDNIREARSVFFKGEVAIQLIASAVMIPVVGLILGLRDAEELRKKKKLFTILGISKKELIPPLLAFLPLSLMTVPMLIDAVRLYSLGFSDSVEPFLALSAPLVGVLLSPLMYIAAIWRWET</sequence>
<feature type="transmembrane region" description="Helical" evidence="1">
    <location>
        <begin position="724"/>
        <end position="743"/>
    </location>
</feature>
<keyword evidence="1" id="KW-0812">Transmembrane</keyword>
<dbReference type="Proteomes" id="UP001245683">
    <property type="component" value="Unassembled WGS sequence"/>
</dbReference>
<evidence type="ECO:0000256" key="1">
    <source>
        <dbReference type="SAM" id="Phobius"/>
    </source>
</evidence>
<accession>A0AAE4T188</accession>
<keyword evidence="1" id="KW-0472">Membrane</keyword>
<evidence type="ECO:0000313" key="2">
    <source>
        <dbReference type="EMBL" id="MDV3103985.1"/>
    </source>
</evidence>
<feature type="transmembrane region" description="Helical" evidence="1">
    <location>
        <begin position="336"/>
        <end position="358"/>
    </location>
</feature>
<feature type="transmembrane region" description="Helical" evidence="1">
    <location>
        <begin position="241"/>
        <end position="260"/>
    </location>
</feature>
<proteinExistence type="predicted"/>
<feature type="transmembrane region" description="Helical" evidence="1">
    <location>
        <begin position="307"/>
        <end position="324"/>
    </location>
</feature>
<comment type="caution">
    <text evidence="2">The sequence shown here is derived from an EMBL/GenBank/DDBJ whole genome shotgun (WGS) entry which is preliminary data.</text>
</comment>
<feature type="transmembrane region" description="Helical" evidence="1">
    <location>
        <begin position="434"/>
        <end position="455"/>
    </location>
</feature>
<reference evidence="2 3" key="1">
    <citation type="submission" date="2023-08" db="EMBL/GenBank/DDBJ databases">
        <title>Draft genome sequence of Thermococcus waiotapuensis WT1T, a thermophilic sulphur-dependent archaeon from order Thermococcales.</title>
        <authorList>
            <person name="Manners S.H."/>
            <person name="Carere C.R."/>
            <person name="Dhami M.K."/>
            <person name="Dobson R.C.J."/>
            <person name="Stott M.B."/>
        </authorList>
    </citation>
    <scope>NUCLEOTIDE SEQUENCE [LARGE SCALE GENOMIC DNA]</scope>
    <source>
        <strain evidence="2 3">WT1</strain>
    </source>
</reference>
<feature type="transmembrane region" description="Helical" evidence="1">
    <location>
        <begin position="681"/>
        <end position="703"/>
    </location>
</feature>
<feature type="transmembrane region" description="Helical" evidence="1">
    <location>
        <begin position="386"/>
        <end position="413"/>
    </location>
</feature>
<organism evidence="2 3">
    <name type="scientific">Thermococcus waiotapuensis</name>
    <dbReference type="NCBI Taxonomy" id="90909"/>
    <lineage>
        <taxon>Archaea</taxon>
        <taxon>Methanobacteriati</taxon>
        <taxon>Methanobacteriota</taxon>
        <taxon>Thermococci</taxon>
        <taxon>Thermococcales</taxon>
        <taxon>Thermococcaceae</taxon>
        <taxon>Thermococcus</taxon>
    </lineage>
</organism>
<dbReference type="RefSeq" id="WP_315341600.1">
    <property type="nucleotide sequence ID" value="NZ_JAVDZE010000002.1"/>
</dbReference>
<keyword evidence="3" id="KW-1185">Reference proteome</keyword>
<name>A0AAE4T188_9EURY</name>
<gene>
    <name evidence="2" type="ORF">RBI02_05430</name>
</gene>
<evidence type="ECO:0000313" key="3">
    <source>
        <dbReference type="Proteomes" id="UP001245683"/>
    </source>
</evidence>
<dbReference type="EMBL" id="JAVDZE010000002">
    <property type="protein sequence ID" value="MDV3103985.1"/>
    <property type="molecule type" value="Genomic_DNA"/>
</dbReference>